<accession>A0A4R5QEC5</accession>
<name>A0A4R5QEC5_9PROT</name>
<dbReference type="InterPro" id="IPR005064">
    <property type="entry name" value="BUG"/>
</dbReference>
<feature type="signal peptide" evidence="2">
    <location>
        <begin position="1"/>
        <end position="32"/>
    </location>
</feature>
<protein>
    <submittedName>
        <fullName evidence="3">Tripartite tricarboxylate transporter substrate binding protein</fullName>
    </submittedName>
</protein>
<dbReference type="PANTHER" id="PTHR42928:SF5">
    <property type="entry name" value="BLR1237 PROTEIN"/>
    <property type="match status" value="1"/>
</dbReference>
<gene>
    <name evidence="3" type="ORF">E2C06_16500</name>
</gene>
<evidence type="ECO:0000313" key="4">
    <source>
        <dbReference type="Proteomes" id="UP000295096"/>
    </source>
</evidence>
<evidence type="ECO:0000256" key="2">
    <source>
        <dbReference type="SAM" id="SignalP"/>
    </source>
</evidence>
<dbReference type="CDD" id="cd07012">
    <property type="entry name" value="PBP2_Bug_TTT"/>
    <property type="match status" value="1"/>
</dbReference>
<dbReference type="AlphaFoldDB" id="A0A4R5QEC5"/>
<keyword evidence="2" id="KW-0732">Signal</keyword>
<dbReference type="Pfam" id="PF03401">
    <property type="entry name" value="TctC"/>
    <property type="match status" value="1"/>
</dbReference>
<evidence type="ECO:0000313" key="3">
    <source>
        <dbReference type="EMBL" id="TDH61550.1"/>
    </source>
</evidence>
<dbReference type="Gene3D" id="3.40.190.10">
    <property type="entry name" value="Periplasmic binding protein-like II"/>
    <property type="match status" value="1"/>
</dbReference>
<organism evidence="3 4">
    <name type="scientific">Dankookia rubra</name>
    <dbReference type="NCBI Taxonomy" id="1442381"/>
    <lineage>
        <taxon>Bacteria</taxon>
        <taxon>Pseudomonadati</taxon>
        <taxon>Pseudomonadota</taxon>
        <taxon>Alphaproteobacteria</taxon>
        <taxon>Acetobacterales</taxon>
        <taxon>Roseomonadaceae</taxon>
        <taxon>Dankookia</taxon>
    </lineage>
</organism>
<sequence length="336" mass="34441">MLAQKRPRKRMPLPRRAVLALPFLLPAIRAWAQSNFPDRPVRLIVPFAPGGNSDTVARVMAPKLSEKLGQPVVVENRAGAAGNVAATAFARAKPDGTTIFLGSNGPLTVNPVIQANLGYDPARDFTPVGLFVRTPNVLAVRRSVPAQTLAELIALSQSAPGSISTGSSGTGSTSHLAIESFNAATGAGLQHVPYGSGGAMTPDLIAGNIKAGMTEISTVLPLHREGVVRILATGSAKRLAVAPEVPSFDEAGVPGFRAAAFVGIVAPSGTPAEVVATIAGAVAAAVADPDNRQRLEEMGSEMATPGEATPAGFAAFLARESAWTRAAADRAGLRPG</sequence>
<comment type="caution">
    <text evidence="3">The sequence shown here is derived from an EMBL/GenBank/DDBJ whole genome shotgun (WGS) entry which is preliminary data.</text>
</comment>
<proteinExistence type="inferred from homology"/>
<dbReference type="Gene3D" id="3.40.190.150">
    <property type="entry name" value="Bordetella uptake gene, domain 1"/>
    <property type="match status" value="1"/>
</dbReference>
<evidence type="ECO:0000256" key="1">
    <source>
        <dbReference type="ARBA" id="ARBA00006987"/>
    </source>
</evidence>
<comment type="similarity">
    <text evidence="1">Belongs to the UPF0065 (bug) family.</text>
</comment>
<reference evidence="3 4" key="1">
    <citation type="journal article" date="2016" name="J. Microbiol.">
        <title>Dankookia rubra gen. nov., sp. nov., an alphaproteobacterium isolated from sediment of a shallow stream.</title>
        <authorList>
            <person name="Kim W.H."/>
            <person name="Kim D.H."/>
            <person name="Kang K."/>
            <person name="Ahn T.Y."/>
        </authorList>
    </citation>
    <scope>NUCLEOTIDE SEQUENCE [LARGE SCALE GENOMIC DNA]</scope>
    <source>
        <strain evidence="3 4">JCM30602</strain>
    </source>
</reference>
<keyword evidence="4" id="KW-1185">Reference proteome</keyword>
<dbReference type="EMBL" id="SMSJ01000020">
    <property type="protein sequence ID" value="TDH61550.1"/>
    <property type="molecule type" value="Genomic_DNA"/>
</dbReference>
<dbReference type="PIRSF" id="PIRSF017082">
    <property type="entry name" value="YflP"/>
    <property type="match status" value="1"/>
</dbReference>
<dbReference type="InterPro" id="IPR042100">
    <property type="entry name" value="Bug_dom1"/>
</dbReference>
<feature type="chain" id="PRO_5020510053" evidence="2">
    <location>
        <begin position="33"/>
        <end position="336"/>
    </location>
</feature>
<dbReference type="Proteomes" id="UP000295096">
    <property type="component" value="Unassembled WGS sequence"/>
</dbReference>
<dbReference type="SUPFAM" id="SSF53850">
    <property type="entry name" value="Periplasmic binding protein-like II"/>
    <property type="match status" value="1"/>
</dbReference>
<dbReference type="OrthoDB" id="7257888at2"/>
<dbReference type="PANTHER" id="PTHR42928">
    <property type="entry name" value="TRICARBOXYLATE-BINDING PROTEIN"/>
    <property type="match status" value="1"/>
</dbReference>